<dbReference type="Proteomes" id="UP001147782">
    <property type="component" value="Unassembled WGS sequence"/>
</dbReference>
<comment type="caution">
    <text evidence="2">The sequence shown here is derived from an EMBL/GenBank/DDBJ whole genome shotgun (WGS) entry which is preliminary data.</text>
</comment>
<dbReference type="EMBL" id="JAPZBS010000007">
    <property type="protein sequence ID" value="KAJ5368614.1"/>
    <property type="molecule type" value="Genomic_DNA"/>
</dbReference>
<organism evidence="2 3">
    <name type="scientific">Penicillium cataractarum</name>
    <dbReference type="NCBI Taxonomy" id="2100454"/>
    <lineage>
        <taxon>Eukaryota</taxon>
        <taxon>Fungi</taxon>
        <taxon>Dikarya</taxon>
        <taxon>Ascomycota</taxon>
        <taxon>Pezizomycotina</taxon>
        <taxon>Eurotiomycetes</taxon>
        <taxon>Eurotiomycetidae</taxon>
        <taxon>Eurotiales</taxon>
        <taxon>Aspergillaceae</taxon>
        <taxon>Penicillium</taxon>
    </lineage>
</organism>
<feature type="compositionally biased region" description="Basic and acidic residues" evidence="1">
    <location>
        <begin position="123"/>
        <end position="155"/>
    </location>
</feature>
<protein>
    <submittedName>
        <fullName evidence="2">Uncharacterized protein</fullName>
    </submittedName>
</protein>
<reference evidence="2" key="2">
    <citation type="journal article" date="2023" name="IMA Fungus">
        <title>Comparative genomic study of the Penicillium genus elucidates a diverse pangenome and 15 lateral gene transfer events.</title>
        <authorList>
            <person name="Petersen C."/>
            <person name="Sorensen T."/>
            <person name="Nielsen M.R."/>
            <person name="Sondergaard T.E."/>
            <person name="Sorensen J.L."/>
            <person name="Fitzpatrick D.A."/>
            <person name="Frisvad J.C."/>
            <person name="Nielsen K.L."/>
        </authorList>
    </citation>
    <scope>NUCLEOTIDE SEQUENCE</scope>
    <source>
        <strain evidence="2">IBT 29864</strain>
    </source>
</reference>
<evidence type="ECO:0000313" key="2">
    <source>
        <dbReference type="EMBL" id="KAJ5368614.1"/>
    </source>
</evidence>
<evidence type="ECO:0000313" key="3">
    <source>
        <dbReference type="Proteomes" id="UP001147782"/>
    </source>
</evidence>
<feature type="region of interest" description="Disordered" evidence="1">
    <location>
        <begin position="118"/>
        <end position="183"/>
    </location>
</feature>
<accession>A0A9W9S0V5</accession>
<keyword evidence="3" id="KW-1185">Reference proteome</keyword>
<dbReference type="AlphaFoldDB" id="A0A9W9S0V5"/>
<dbReference type="GeneID" id="81440472"/>
<proteinExistence type="predicted"/>
<dbReference type="OrthoDB" id="10486139at2759"/>
<gene>
    <name evidence="2" type="ORF">N7496_008374</name>
</gene>
<reference evidence="2" key="1">
    <citation type="submission" date="2022-11" db="EMBL/GenBank/DDBJ databases">
        <authorList>
            <person name="Petersen C."/>
        </authorList>
    </citation>
    <scope>NUCLEOTIDE SEQUENCE</scope>
    <source>
        <strain evidence="2">IBT 29864</strain>
    </source>
</reference>
<sequence length="183" mass="19618">MGDYNKAEFLNFIGDSIVSLQNWNSGRGVRPHILLGQMREMSDTMLAYSTSLPPGEAATACEKTARYLVAIRVSLTQTGLTDTIKLNMRRASHLCSHILSGDLPVDFSSCPCCCKKCGKKGKKDTANHVKEEKNAAGASKEVKASKDVKVSKEAEPEAEVSDVSEAGSAAEESDVSKESSTAE</sequence>
<dbReference type="RefSeq" id="XP_056553356.1">
    <property type="nucleotide sequence ID" value="XM_056701293.1"/>
</dbReference>
<name>A0A9W9S0V5_9EURO</name>
<evidence type="ECO:0000256" key="1">
    <source>
        <dbReference type="SAM" id="MobiDB-lite"/>
    </source>
</evidence>